<comment type="caution">
    <text evidence="2">The sequence shown here is derived from an EMBL/GenBank/DDBJ whole genome shotgun (WGS) entry which is preliminary data.</text>
</comment>
<sequence>EQGDIKPWEQGPAWPSGFSGIETPSCNLFPDIQDQNAPLGP</sequence>
<protein>
    <submittedName>
        <fullName evidence="2">Uncharacterized protein</fullName>
    </submittedName>
</protein>
<evidence type="ECO:0000313" key="2">
    <source>
        <dbReference type="EMBL" id="GAG38244.1"/>
    </source>
</evidence>
<gene>
    <name evidence="2" type="ORF">S01H1_74609</name>
</gene>
<organism evidence="2">
    <name type="scientific">marine sediment metagenome</name>
    <dbReference type="NCBI Taxonomy" id="412755"/>
    <lineage>
        <taxon>unclassified sequences</taxon>
        <taxon>metagenomes</taxon>
        <taxon>ecological metagenomes</taxon>
    </lineage>
</organism>
<dbReference type="AlphaFoldDB" id="X0X4R8"/>
<feature type="non-terminal residue" evidence="2">
    <location>
        <position position="1"/>
    </location>
</feature>
<proteinExistence type="predicted"/>
<reference evidence="2" key="1">
    <citation type="journal article" date="2014" name="Front. Microbiol.">
        <title>High frequency of phylogenetically diverse reductive dehalogenase-homologous genes in deep subseafloor sedimentary metagenomes.</title>
        <authorList>
            <person name="Kawai M."/>
            <person name="Futagami T."/>
            <person name="Toyoda A."/>
            <person name="Takaki Y."/>
            <person name="Nishi S."/>
            <person name="Hori S."/>
            <person name="Arai W."/>
            <person name="Tsubouchi T."/>
            <person name="Morono Y."/>
            <person name="Uchiyama I."/>
            <person name="Ito T."/>
            <person name="Fujiyama A."/>
            <person name="Inagaki F."/>
            <person name="Takami H."/>
        </authorList>
    </citation>
    <scope>NUCLEOTIDE SEQUENCE</scope>
    <source>
        <strain evidence="2">Expedition CK06-06</strain>
    </source>
</reference>
<name>X0X4R8_9ZZZZ</name>
<dbReference type="EMBL" id="BARS01049925">
    <property type="protein sequence ID" value="GAG38244.1"/>
    <property type="molecule type" value="Genomic_DNA"/>
</dbReference>
<feature type="region of interest" description="Disordered" evidence="1">
    <location>
        <begin position="1"/>
        <end position="41"/>
    </location>
</feature>
<accession>X0X4R8</accession>
<evidence type="ECO:0000256" key="1">
    <source>
        <dbReference type="SAM" id="MobiDB-lite"/>
    </source>
</evidence>